<dbReference type="EMBL" id="JAEUBD010000146">
    <property type="protein sequence ID" value="KAH3676580.1"/>
    <property type="molecule type" value="Genomic_DNA"/>
</dbReference>
<reference evidence="2" key="1">
    <citation type="journal article" date="2021" name="Open Biol.">
        <title>Shared evolutionary footprints suggest mitochondrial oxidative damage underlies multiple complex I losses in fungi.</title>
        <authorList>
            <person name="Schikora-Tamarit M.A."/>
            <person name="Marcet-Houben M."/>
            <person name="Nosek J."/>
            <person name="Gabaldon T."/>
        </authorList>
    </citation>
    <scope>NUCLEOTIDE SEQUENCE</scope>
    <source>
        <strain evidence="2">NCAIM Y.01608</strain>
    </source>
</reference>
<evidence type="ECO:0000313" key="2">
    <source>
        <dbReference type="EMBL" id="KAH3676580.1"/>
    </source>
</evidence>
<comment type="caution">
    <text evidence="2">The sequence shown here is derived from an EMBL/GenBank/DDBJ whole genome shotgun (WGS) entry which is preliminary data.</text>
</comment>
<evidence type="ECO:0000256" key="1">
    <source>
        <dbReference type="SAM" id="MobiDB-lite"/>
    </source>
</evidence>
<reference evidence="2" key="2">
    <citation type="submission" date="2021-01" db="EMBL/GenBank/DDBJ databases">
        <authorList>
            <person name="Schikora-Tamarit M.A."/>
        </authorList>
    </citation>
    <scope>NUCLEOTIDE SEQUENCE</scope>
    <source>
        <strain evidence="2">NCAIM Y.01608</strain>
    </source>
</reference>
<evidence type="ECO:0000313" key="3">
    <source>
        <dbReference type="Proteomes" id="UP000788993"/>
    </source>
</evidence>
<organism evidence="2 3">
    <name type="scientific">Ogataea polymorpha</name>
    <dbReference type="NCBI Taxonomy" id="460523"/>
    <lineage>
        <taxon>Eukaryota</taxon>
        <taxon>Fungi</taxon>
        <taxon>Dikarya</taxon>
        <taxon>Ascomycota</taxon>
        <taxon>Saccharomycotina</taxon>
        <taxon>Pichiomycetes</taxon>
        <taxon>Pichiales</taxon>
        <taxon>Pichiaceae</taxon>
        <taxon>Ogataea</taxon>
    </lineage>
</organism>
<name>A0A9P8TFD8_9ASCO</name>
<proteinExistence type="predicted"/>
<protein>
    <submittedName>
        <fullName evidence="2">Uncharacterized protein</fullName>
    </submittedName>
</protein>
<dbReference type="AlphaFoldDB" id="A0A9P8TFD8"/>
<gene>
    <name evidence="2" type="ORF">OGATHE_001069</name>
</gene>
<dbReference type="Proteomes" id="UP000788993">
    <property type="component" value="Unassembled WGS sequence"/>
</dbReference>
<feature type="region of interest" description="Disordered" evidence="1">
    <location>
        <begin position="1"/>
        <end position="20"/>
    </location>
</feature>
<keyword evidence="3" id="KW-1185">Reference proteome</keyword>
<accession>A0A9P8TFD8</accession>
<sequence length="112" mass="11418">MLDHMPGVPGIEGAPGDMIPGRGGSMLDVVVRRVPPGVSTGGEVEVWSLGSLRLACLGFANEPCSVGPANDCSKGFGSKSSVFLPDVDPDPFDVGDPTEDALASVCSDVIMT</sequence>